<evidence type="ECO:0000256" key="3">
    <source>
        <dbReference type="ARBA" id="ARBA00023125"/>
    </source>
</evidence>
<evidence type="ECO:0000313" key="7">
    <source>
        <dbReference type="Proteomes" id="UP000234752"/>
    </source>
</evidence>
<evidence type="ECO:0000313" key="6">
    <source>
        <dbReference type="EMBL" id="AUN31276.1"/>
    </source>
</evidence>
<dbReference type="RefSeq" id="WP_102112883.1">
    <property type="nucleotide sequence ID" value="NZ_BMGN01000005.1"/>
</dbReference>
<dbReference type="KEGG" id="ncb:C0V82_14290"/>
<dbReference type="InterPro" id="IPR038722">
    <property type="entry name" value="Ner_HTH_dom"/>
</dbReference>
<name>A0A2K9NFE4_9PROT</name>
<accession>A0A2K9NFE4</accession>
<feature type="region of interest" description="Disordered" evidence="5">
    <location>
        <begin position="67"/>
        <end position="110"/>
    </location>
</feature>
<dbReference type="OrthoDB" id="531446at2"/>
<proteinExistence type="inferred from homology"/>
<organism evidence="6 7">
    <name type="scientific">Niveispirillum cyanobacteriorum</name>
    <dbReference type="NCBI Taxonomy" id="1612173"/>
    <lineage>
        <taxon>Bacteria</taxon>
        <taxon>Pseudomonadati</taxon>
        <taxon>Pseudomonadota</taxon>
        <taxon>Alphaproteobacteria</taxon>
        <taxon>Rhodospirillales</taxon>
        <taxon>Azospirillaceae</taxon>
        <taxon>Niveispirillum</taxon>
    </lineage>
</organism>
<keyword evidence="3" id="KW-0238">DNA-binding</keyword>
<feature type="compositionally biased region" description="Basic residues" evidence="5">
    <location>
        <begin position="91"/>
        <end position="101"/>
    </location>
</feature>
<gene>
    <name evidence="6" type="ORF">C0V82_14290</name>
</gene>
<evidence type="ECO:0000256" key="2">
    <source>
        <dbReference type="ARBA" id="ARBA00023015"/>
    </source>
</evidence>
<evidence type="ECO:0000256" key="4">
    <source>
        <dbReference type="ARBA" id="ARBA00023163"/>
    </source>
</evidence>
<reference evidence="6 7" key="1">
    <citation type="submission" date="2017-12" db="EMBL/GenBank/DDBJ databases">
        <title>Genomes of bacteria within cyanobacterial aggregates.</title>
        <authorList>
            <person name="Cai H."/>
        </authorList>
    </citation>
    <scope>NUCLEOTIDE SEQUENCE [LARGE SCALE GENOMIC DNA]</scope>
    <source>
        <strain evidence="6 7">TH16</strain>
    </source>
</reference>
<keyword evidence="7" id="KW-1185">Reference proteome</keyword>
<evidence type="ECO:0000256" key="5">
    <source>
        <dbReference type="SAM" id="MobiDB-lite"/>
    </source>
</evidence>
<dbReference type="SUPFAM" id="SSF47413">
    <property type="entry name" value="lambda repressor-like DNA-binding domains"/>
    <property type="match status" value="1"/>
</dbReference>
<dbReference type="Gene3D" id="1.10.260.40">
    <property type="entry name" value="lambda repressor-like DNA-binding domains"/>
    <property type="match status" value="1"/>
</dbReference>
<dbReference type="Proteomes" id="UP000234752">
    <property type="component" value="Chromosome eg_1"/>
</dbReference>
<dbReference type="AlphaFoldDB" id="A0A2K9NFE4"/>
<keyword evidence="4" id="KW-0804">Transcription</keyword>
<dbReference type="EMBL" id="CP025611">
    <property type="protein sequence ID" value="AUN31276.1"/>
    <property type="molecule type" value="Genomic_DNA"/>
</dbReference>
<protein>
    <submittedName>
        <fullName evidence="6">Transcriptional regulator</fullName>
    </submittedName>
</protein>
<sequence length="110" mass="12156">MAGDWHKSDIKAALEKCGLSLSDLDRDSNLADGTCSAACRKPHALGEQAIAKALDVTPREIWPSRYRNDGVRLRPQPARNYRTTGGGRSPSKTRRRVHGKSHPVEHQVSE</sequence>
<dbReference type="Pfam" id="PF13693">
    <property type="entry name" value="HTH_35"/>
    <property type="match status" value="1"/>
</dbReference>
<dbReference type="GO" id="GO:0003677">
    <property type="term" value="F:DNA binding"/>
    <property type="evidence" value="ECO:0007669"/>
    <property type="project" value="UniProtKB-KW"/>
</dbReference>
<keyword evidence="2" id="KW-0805">Transcription regulation</keyword>
<comment type="similarity">
    <text evidence="1">Belongs to the ner transcriptional regulatory family.</text>
</comment>
<evidence type="ECO:0000256" key="1">
    <source>
        <dbReference type="ARBA" id="ARBA00006157"/>
    </source>
</evidence>
<dbReference type="InterPro" id="IPR010982">
    <property type="entry name" value="Lambda_DNA-bd_dom_sf"/>
</dbReference>